<sequence>MSALRDSLERDGATPLLLAGFDYWDAQRGDRAMPSRADIDPAAITPLLPNLILMDVLRDAKPGWPLDFRYRVLGTFADEHMLARYTGTCMSDLPHQQPGSRIWQSLEAVTTQQVPRVNRVPYVGPHKDFLSVVDIVMPLSTDGVQVDKLLCFLEFVARRRP</sequence>
<gene>
    <name evidence="1" type="ORF">ACFOOQ_03380</name>
</gene>
<keyword evidence="2" id="KW-1185">Reference proteome</keyword>
<evidence type="ECO:0000313" key="2">
    <source>
        <dbReference type="Proteomes" id="UP001595711"/>
    </source>
</evidence>
<dbReference type="Pfam" id="PF07310">
    <property type="entry name" value="PAS_5"/>
    <property type="match status" value="1"/>
</dbReference>
<proteinExistence type="predicted"/>
<comment type="caution">
    <text evidence="1">The sequence shown here is derived from an EMBL/GenBank/DDBJ whole genome shotgun (WGS) entry which is preliminary data.</text>
</comment>
<dbReference type="RefSeq" id="WP_379721780.1">
    <property type="nucleotide sequence ID" value="NZ_JBHRYJ010000001.1"/>
</dbReference>
<dbReference type="Proteomes" id="UP001595711">
    <property type="component" value="Unassembled WGS sequence"/>
</dbReference>
<accession>A0ABV7VBR7</accession>
<dbReference type="EMBL" id="JBHRYJ010000001">
    <property type="protein sequence ID" value="MFC3674569.1"/>
    <property type="molecule type" value="Genomic_DNA"/>
</dbReference>
<organism evidence="1 2">
    <name type="scientific">Ferrovibrio xuzhouensis</name>
    <dbReference type="NCBI Taxonomy" id="1576914"/>
    <lineage>
        <taxon>Bacteria</taxon>
        <taxon>Pseudomonadati</taxon>
        <taxon>Pseudomonadota</taxon>
        <taxon>Alphaproteobacteria</taxon>
        <taxon>Rhodospirillales</taxon>
        <taxon>Rhodospirillaceae</taxon>
        <taxon>Ferrovibrio</taxon>
    </lineage>
</organism>
<reference evidence="2" key="1">
    <citation type="journal article" date="2019" name="Int. J. Syst. Evol. Microbiol.">
        <title>The Global Catalogue of Microorganisms (GCM) 10K type strain sequencing project: providing services to taxonomists for standard genome sequencing and annotation.</title>
        <authorList>
            <consortium name="The Broad Institute Genomics Platform"/>
            <consortium name="The Broad Institute Genome Sequencing Center for Infectious Disease"/>
            <person name="Wu L."/>
            <person name="Ma J."/>
        </authorList>
    </citation>
    <scope>NUCLEOTIDE SEQUENCE [LARGE SCALE GENOMIC DNA]</scope>
    <source>
        <strain evidence="2">KCTC 42182</strain>
    </source>
</reference>
<dbReference type="InterPro" id="IPR009922">
    <property type="entry name" value="DUF1457"/>
</dbReference>
<evidence type="ECO:0000313" key="1">
    <source>
        <dbReference type="EMBL" id="MFC3674569.1"/>
    </source>
</evidence>
<name>A0ABV7VBR7_9PROT</name>
<protein>
    <submittedName>
        <fullName evidence="1">PAS domain-containing protein</fullName>
    </submittedName>
</protein>